<protein>
    <submittedName>
        <fullName evidence="2">Uncharacterized protein</fullName>
    </submittedName>
</protein>
<feature type="compositionally biased region" description="Polar residues" evidence="1">
    <location>
        <begin position="26"/>
        <end position="38"/>
    </location>
</feature>
<name>A0A8S1IPG0_9CHLO</name>
<evidence type="ECO:0000313" key="2">
    <source>
        <dbReference type="EMBL" id="CAD7696652.1"/>
    </source>
</evidence>
<dbReference type="AlphaFoldDB" id="A0A8S1IPG0"/>
<feature type="region of interest" description="Disordered" evidence="1">
    <location>
        <begin position="1"/>
        <end position="102"/>
    </location>
</feature>
<feature type="compositionally biased region" description="Polar residues" evidence="1">
    <location>
        <begin position="1"/>
        <end position="12"/>
    </location>
</feature>
<dbReference type="Proteomes" id="UP000708148">
    <property type="component" value="Unassembled WGS sequence"/>
</dbReference>
<sequence length="102" mass="11278">MPRVRSLSSLPTVSPPIFKRRKTGDGTASGSCHVTRCQSPPPPVQINDDITPHPAEHKEEMPTPRNAKRQKGSEEAQQEEILADQSSQGRSCWKHRGLPNSN</sequence>
<evidence type="ECO:0000256" key="1">
    <source>
        <dbReference type="SAM" id="MobiDB-lite"/>
    </source>
</evidence>
<proteinExistence type="predicted"/>
<evidence type="ECO:0000313" key="3">
    <source>
        <dbReference type="Proteomes" id="UP000708148"/>
    </source>
</evidence>
<feature type="compositionally biased region" description="Basic and acidic residues" evidence="1">
    <location>
        <begin position="50"/>
        <end position="62"/>
    </location>
</feature>
<comment type="caution">
    <text evidence="2">The sequence shown here is derived from an EMBL/GenBank/DDBJ whole genome shotgun (WGS) entry which is preliminary data.</text>
</comment>
<organism evidence="2 3">
    <name type="scientific">Ostreobium quekettii</name>
    <dbReference type="NCBI Taxonomy" id="121088"/>
    <lineage>
        <taxon>Eukaryota</taxon>
        <taxon>Viridiplantae</taxon>
        <taxon>Chlorophyta</taxon>
        <taxon>core chlorophytes</taxon>
        <taxon>Ulvophyceae</taxon>
        <taxon>TCBD clade</taxon>
        <taxon>Bryopsidales</taxon>
        <taxon>Ostreobineae</taxon>
        <taxon>Ostreobiaceae</taxon>
        <taxon>Ostreobium</taxon>
    </lineage>
</organism>
<dbReference type="EMBL" id="CAJHUC010000522">
    <property type="protein sequence ID" value="CAD7696652.1"/>
    <property type="molecule type" value="Genomic_DNA"/>
</dbReference>
<gene>
    <name evidence="2" type="ORF">OSTQU699_LOCUS2013</name>
</gene>
<reference evidence="2" key="1">
    <citation type="submission" date="2020-12" db="EMBL/GenBank/DDBJ databases">
        <authorList>
            <person name="Iha C."/>
        </authorList>
    </citation>
    <scope>NUCLEOTIDE SEQUENCE</scope>
</reference>
<keyword evidence="3" id="KW-1185">Reference proteome</keyword>
<feature type="compositionally biased region" description="Basic residues" evidence="1">
    <location>
        <begin position="92"/>
        <end position="102"/>
    </location>
</feature>
<accession>A0A8S1IPG0</accession>